<feature type="compositionally biased region" description="Gly residues" evidence="1">
    <location>
        <begin position="49"/>
        <end position="60"/>
    </location>
</feature>
<feature type="compositionally biased region" description="Basic and acidic residues" evidence="1">
    <location>
        <begin position="90"/>
        <end position="101"/>
    </location>
</feature>
<dbReference type="EMBL" id="CM026430">
    <property type="protein sequence ID" value="KAG0562585.1"/>
    <property type="molecule type" value="Genomic_DNA"/>
</dbReference>
<reference evidence="2" key="1">
    <citation type="submission" date="2020-06" db="EMBL/GenBank/DDBJ databases">
        <title>WGS assembly of Ceratodon purpureus strain R40.</title>
        <authorList>
            <person name="Carey S.B."/>
            <person name="Jenkins J."/>
            <person name="Shu S."/>
            <person name="Lovell J.T."/>
            <person name="Sreedasyam A."/>
            <person name="Maumus F."/>
            <person name="Tiley G.P."/>
            <person name="Fernandez-Pozo N."/>
            <person name="Barry K."/>
            <person name="Chen C."/>
            <person name="Wang M."/>
            <person name="Lipzen A."/>
            <person name="Daum C."/>
            <person name="Saski C.A."/>
            <person name="Payton A.C."/>
            <person name="Mcbreen J.C."/>
            <person name="Conrad R.E."/>
            <person name="Kollar L.M."/>
            <person name="Olsson S."/>
            <person name="Huttunen S."/>
            <person name="Landis J.B."/>
            <person name="Wickett N.J."/>
            <person name="Johnson M.G."/>
            <person name="Rensing S.A."/>
            <person name="Grimwood J."/>
            <person name="Schmutz J."/>
            <person name="Mcdaniel S.F."/>
        </authorList>
    </citation>
    <scope>NUCLEOTIDE SEQUENCE</scope>
    <source>
        <strain evidence="2">R40</strain>
    </source>
</reference>
<sequence length="188" mass="19016">MRRARQPGGREFEAGREPEEVPACSAGVGGRRGEGGLGQGVAGVRGRQGDGAGAAGGAPEGGERGERERGGAGQEREARGEGGGEAGPGEAEREGGGRRAPGDAGRGCGRRAQAAGVPVRGSGGARDRHQRECGLARASGSGSGHRDRTPLEAYTVLVVPRRPVTVLRIGNVIAIMQECAGVNVQPLR</sequence>
<protein>
    <submittedName>
        <fullName evidence="2">Uncharacterized protein</fullName>
    </submittedName>
</protein>
<evidence type="ECO:0000313" key="2">
    <source>
        <dbReference type="EMBL" id="KAG0562585.1"/>
    </source>
</evidence>
<evidence type="ECO:0000313" key="3">
    <source>
        <dbReference type="Proteomes" id="UP000822688"/>
    </source>
</evidence>
<dbReference type="Proteomes" id="UP000822688">
    <property type="component" value="Chromosome 9"/>
</dbReference>
<organism evidence="2 3">
    <name type="scientific">Ceratodon purpureus</name>
    <name type="common">Fire moss</name>
    <name type="synonym">Dicranum purpureum</name>
    <dbReference type="NCBI Taxonomy" id="3225"/>
    <lineage>
        <taxon>Eukaryota</taxon>
        <taxon>Viridiplantae</taxon>
        <taxon>Streptophyta</taxon>
        <taxon>Embryophyta</taxon>
        <taxon>Bryophyta</taxon>
        <taxon>Bryophytina</taxon>
        <taxon>Bryopsida</taxon>
        <taxon>Dicranidae</taxon>
        <taxon>Pseudoditrichales</taxon>
        <taxon>Ditrichaceae</taxon>
        <taxon>Ceratodon</taxon>
    </lineage>
</organism>
<feature type="compositionally biased region" description="Basic and acidic residues" evidence="1">
    <location>
        <begin position="61"/>
        <end position="82"/>
    </location>
</feature>
<proteinExistence type="predicted"/>
<comment type="caution">
    <text evidence="2">The sequence shown here is derived from an EMBL/GenBank/DDBJ whole genome shotgun (WGS) entry which is preliminary data.</text>
</comment>
<feature type="compositionally biased region" description="Gly residues" evidence="1">
    <location>
        <begin position="27"/>
        <end position="43"/>
    </location>
</feature>
<accession>A0A8T0GVZ4</accession>
<name>A0A8T0GVZ4_CERPU</name>
<feature type="region of interest" description="Disordered" evidence="1">
    <location>
        <begin position="1"/>
        <end position="148"/>
    </location>
</feature>
<dbReference type="AlphaFoldDB" id="A0A8T0GVZ4"/>
<keyword evidence="3" id="KW-1185">Reference proteome</keyword>
<feature type="compositionally biased region" description="Basic and acidic residues" evidence="1">
    <location>
        <begin position="8"/>
        <end position="19"/>
    </location>
</feature>
<evidence type="ECO:0000256" key="1">
    <source>
        <dbReference type="SAM" id="MobiDB-lite"/>
    </source>
</evidence>
<gene>
    <name evidence="2" type="ORF">KC19_9G157800</name>
</gene>
<feature type="compositionally biased region" description="Basic and acidic residues" evidence="1">
    <location>
        <begin position="125"/>
        <end position="134"/>
    </location>
</feature>